<evidence type="ECO:0000313" key="2">
    <source>
        <dbReference type="EMBL" id="EGA70412.1"/>
    </source>
</evidence>
<dbReference type="PROSITE" id="PS51257">
    <property type="entry name" value="PROKAR_LIPOPROTEIN"/>
    <property type="match status" value="1"/>
</dbReference>
<keyword evidence="1" id="KW-0732">Signal</keyword>
<feature type="signal peptide" evidence="1">
    <location>
        <begin position="1"/>
        <end position="24"/>
    </location>
</feature>
<evidence type="ECO:0000313" key="3">
    <source>
        <dbReference type="Proteomes" id="UP000006228"/>
    </source>
</evidence>
<dbReference type="EMBL" id="AEVT01000058">
    <property type="protein sequence ID" value="EGA70412.1"/>
    <property type="molecule type" value="Genomic_DNA"/>
</dbReference>
<dbReference type="AlphaFoldDB" id="E8M5W2"/>
<dbReference type="OrthoDB" id="6864769at2"/>
<sequence length="232" mass="25817">MKYLKLLGTALGAILLTGCVSNKALDIPTDFWQTADDKKVAVAFVQPPEMYAHRAGGQGLLDIVINEVVTDSVETHIQSLQHHKFEAGKSKLAKLIESRGGQSIILPEYYQASDENKLPKELRKKGHFDYDTSALVEHYDATHLLVVQTMAAGTLRDYYGFIPTSKPRGYVNAEVTLVDLSDNRIVMTHQIIEQVLLPEGVDWDDADNSFPEITKVVHMALERAASRLTQVL</sequence>
<accession>E8M5W2</accession>
<protein>
    <recommendedName>
        <fullName evidence="4">Cytidine deaminase</fullName>
    </recommendedName>
</protein>
<dbReference type="GeneID" id="95568991"/>
<comment type="caution">
    <text evidence="2">The sequence shown here is derived from an EMBL/GenBank/DDBJ whole genome shotgun (WGS) entry which is preliminary data.</text>
</comment>
<reference evidence="2 3" key="1">
    <citation type="journal article" date="2012" name="Int. J. Syst. Evol. Microbiol.">
        <title>Vibrio caribbeanicus sp. nov., isolated from the marine sponge Scleritoderma cyanea.</title>
        <authorList>
            <person name="Hoffmann M."/>
            <person name="Monday S.R."/>
            <person name="Allard M.W."/>
            <person name="Strain E.A."/>
            <person name="Whittaker P."/>
            <person name="Naum M."/>
            <person name="McCarthy P.J."/>
            <person name="Lopez J.V."/>
            <person name="Fischer M."/>
            <person name="Brown E.W."/>
        </authorList>
    </citation>
    <scope>NUCLEOTIDE SEQUENCE [LARGE SCALE GENOMIC DNA]</scope>
    <source>
        <strain evidence="3">DSMZ 21326</strain>
    </source>
</reference>
<name>E8M5W2_PHOS4</name>
<feature type="chain" id="PRO_5003227771" description="Cytidine deaminase" evidence="1">
    <location>
        <begin position="25"/>
        <end position="232"/>
    </location>
</feature>
<organism evidence="2 3">
    <name type="scientific">Vibrio sinaloensis DSM 21326</name>
    <dbReference type="NCBI Taxonomy" id="945550"/>
    <lineage>
        <taxon>Bacteria</taxon>
        <taxon>Pseudomonadati</taxon>
        <taxon>Pseudomonadota</taxon>
        <taxon>Gammaproteobacteria</taxon>
        <taxon>Vibrionales</taxon>
        <taxon>Vibrionaceae</taxon>
        <taxon>Vibrio</taxon>
        <taxon>Vibrio oreintalis group</taxon>
    </lineage>
</organism>
<dbReference type="Proteomes" id="UP000006228">
    <property type="component" value="Unassembled WGS sequence"/>
</dbReference>
<gene>
    <name evidence="2" type="ORF">VISI1226_00065</name>
</gene>
<dbReference type="RefSeq" id="WP_008076293.1">
    <property type="nucleotide sequence ID" value="NZ_AEVT01000058.1"/>
</dbReference>
<dbReference type="eggNOG" id="ENOG5031TH8">
    <property type="taxonomic scope" value="Bacteria"/>
</dbReference>
<evidence type="ECO:0000256" key="1">
    <source>
        <dbReference type="SAM" id="SignalP"/>
    </source>
</evidence>
<proteinExistence type="predicted"/>
<evidence type="ECO:0008006" key="4">
    <source>
        <dbReference type="Google" id="ProtNLM"/>
    </source>
</evidence>